<dbReference type="Pfam" id="PF12705">
    <property type="entry name" value="PDDEXK_1"/>
    <property type="match status" value="1"/>
</dbReference>
<evidence type="ECO:0000313" key="17">
    <source>
        <dbReference type="EMBL" id="MEJ6400042.1"/>
    </source>
</evidence>
<dbReference type="InterPro" id="IPR014152">
    <property type="entry name" value="AddA"/>
</dbReference>
<dbReference type="InterPro" id="IPR011335">
    <property type="entry name" value="Restrct_endonuc-II-like"/>
</dbReference>
<evidence type="ECO:0000259" key="16">
    <source>
        <dbReference type="PROSITE" id="PS51217"/>
    </source>
</evidence>
<evidence type="ECO:0000256" key="12">
    <source>
        <dbReference type="ARBA" id="ARBA00048988"/>
    </source>
</evidence>
<feature type="domain" description="UvrD-like helicase C-terminal" evidence="16">
    <location>
        <begin position="501"/>
        <end position="802"/>
    </location>
</feature>
<feature type="domain" description="UvrD-like helicase ATP-binding" evidence="15">
    <location>
        <begin position="2"/>
        <end position="473"/>
    </location>
</feature>
<dbReference type="NCBIfam" id="TIGR02785">
    <property type="entry name" value="addA_Gpos"/>
    <property type="match status" value="1"/>
</dbReference>
<dbReference type="Gene3D" id="3.90.320.10">
    <property type="match status" value="1"/>
</dbReference>
<dbReference type="SUPFAM" id="SSF52540">
    <property type="entry name" value="P-loop containing nucleoside triphosphate hydrolases"/>
    <property type="match status" value="1"/>
</dbReference>
<dbReference type="PROSITE" id="PS51198">
    <property type="entry name" value="UVRD_HELICASE_ATP_BIND"/>
    <property type="match status" value="1"/>
</dbReference>
<comment type="cofactor">
    <cofactor evidence="13">
        <name>Mg(2+)</name>
        <dbReference type="ChEBI" id="CHEBI:18420"/>
    </cofactor>
</comment>
<reference evidence="17 18" key="1">
    <citation type="submission" date="2023-10" db="EMBL/GenBank/DDBJ databases">
        <title>Nicoliella lavandulae sp. nov. isolated from Lavandula angustifolia flowers.</title>
        <authorList>
            <person name="Alcantara C."/>
            <person name="Zuniga M."/>
            <person name="Landete J.M."/>
            <person name="Monedero V."/>
        </authorList>
    </citation>
    <scope>NUCLEOTIDE SEQUENCE [LARGE SCALE GENOMIC DNA]</scope>
    <source>
        <strain evidence="17 18">Es01</strain>
    </source>
</reference>
<protein>
    <recommendedName>
        <fullName evidence="13">ATP-dependent helicase/nuclease subunit A</fullName>
        <ecNumber evidence="13">3.1.-.-</ecNumber>
        <ecNumber evidence="13">5.6.2.4</ecNumber>
    </recommendedName>
    <alternativeName>
        <fullName evidence="13">ATP-dependent helicase/nuclease AddA</fullName>
    </alternativeName>
    <alternativeName>
        <fullName evidence="13">DNA 3'-5' helicase AddA</fullName>
    </alternativeName>
</protein>
<comment type="catalytic activity">
    <reaction evidence="11 13">
        <text>Couples ATP hydrolysis with the unwinding of duplex DNA by translocating in the 3'-5' direction.</text>
        <dbReference type="EC" id="5.6.2.4"/>
    </reaction>
</comment>
<dbReference type="PANTHER" id="PTHR11070:SF48">
    <property type="entry name" value="ATP-DEPENDENT HELICASE_NUCLEASE SUBUNIT A"/>
    <property type="match status" value="1"/>
</dbReference>
<dbReference type="GO" id="GO:0004386">
    <property type="term" value="F:helicase activity"/>
    <property type="evidence" value="ECO:0007669"/>
    <property type="project" value="UniProtKB-KW"/>
</dbReference>
<dbReference type="Pfam" id="PF13361">
    <property type="entry name" value="UvrD_C"/>
    <property type="match status" value="1"/>
</dbReference>
<dbReference type="RefSeq" id="WP_339959865.1">
    <property type="nucleotide sequence ID" value="NZ_JAWMWH010000001.1"/>
</dbReference>
<dbReference type="Pfam" id="PF00580">
    <property type="entry name" value="UvrD-helicase"/>
    <property type="match status" value="1"/>
</dbReference>
<dbReference type="InterPro" id="IPR000212">
    <property type="entry name" value="DNA_helicase_UvrD/REP"/>
</dbReference>
<dbReference type="SUPFAM" id="SSF52980">
    <property type="entry name" value="Restriction endonuclease-like"/>
    <property type="match status" value="1"/>
</dbReference>
<dbReference type="InterPro" id="IPR014017">
    <property type="entry name" value="DNA_helicase_UvrD-like_C"/>
</dbReference>
<evidence type="ECO:0000256" key="8">
    <source>
        <dbReference type="ARBA" id="ARBA00023125"/>
    </source>
</evidence>
<dbReference type="PROSITE" id="PS51217">
    <property type="entry name" value="UVRD_HELICASE_CTER"/>
    <property type="match status" value="1"/>
</dbReference>
<evidence type="ECO:0000256" key="7">
    <source>
        <dbReference type="ARBA" id="ARBA00022840"/>
    </source>
</evidence>
<comment type="similarity">
    <text evidence="13">Belongs to the helicase family. AddA subfamily.</text>
</comment>
<evidence type="ECO:0000256" key="9">
    <source>
        <dbReference type="ARBA" id="ARBA00023204"/>
    </source>
</evidence>
<keyword evidence="3 13" id="KW-0227">DNA damage</keyword>
<name>A0ABU8SJF3_9LACO</name>
<dbReference type="InterPro" id="IPR038726">
    <property type="entry name" value="PDDEXK_AddAB-type"/>
</dbReference>
<gene>
    <name evidence="13 17" type="primary">addA</name>
    <name evidence="17" type="ORF">R4146_02440</name>
</gene>
<evidence type="ECO:0000259" key="15">
    <source>
        <dbReference type="PROSITE" id="PS51198"/>
    </source>
</evidence>
<evidence type="ECO:0000256" key="2">
    <source>
        <dbReference type="ARBA" id="ARBA00022741"/>
    </source>
</evidence>
<dbReference type="InterPro" id="IPR014016">
    <property type="entry name" value="UvrD-like_ATP-bd"/>
</dbReference>
<keyword evidence="5 13" id="KW-0347">Helicase</keyword>
<keyword evidence="6 13" id="KW-0269">Exonuclease</keyword>
<evidence type="ECO:0000313" key="18">
    <source>
        <dbReference type="Proteomes" id="UP001370590"/>
    </source>
</evidence>
<sequence length="1259" mass="143937">MDYTKAQSDAVYGNFAGNVLVSASAGSGKTRVLVDRVINKLIHGETIDQMLIVTFTRAAAKEMKDRILVALQEQVRKTSDKQLKNHLNLQIRKLPVADISTLDSFCQKMVQRYYYIINLDPDFRILTDRTETEMLRDLVWDNVREDEYADDQDGRFAQLTENFSDDRSDDGLTDLVYHLYDYANVNRDPKAWLENLPTLYQINDTIVNSPFYQHHLKPTLVDQLNQARLNFQAAFDFANEHQLEKEMAFESDEVKLVNDLIAALDTDSWDDLRKRFATKLNKFPSVKRGAEPLEKQLHNQVKDLREMGKKKLGTISDNYFANDEATNVATMRASEQLIEKLVTVVQTFSQKYQELKRTRHVMEFIDIEHAAYDIFTHPNSEKSVQAELQKQYAEIMVDEYQDNNRLQDAILTTIARRDADGATQNMFMVGDVKQSIYRFRLAAPEMFLNRMDHYQLADNDDCDILLKENFRSMPNIDHFVNLIFNQIMSRSVGKIEYQDDNNLVAGAKYYPADLPSNVNILLYRNQNDQAADDQEPVDEQFQIEDSAHGQVELVAQKIKQLIKQGQMIFDRHLGKLRPMKYSDVALISATRNNNLVISDVFSRHSIPVTINGTQSYFKTTEIQIMMALLTIIDNPYQDIPLVAVLRSPIVGLNENQLAYLRINSKTGDYYQAVQNFIKQYPTQQPTEFGNQVFARVNRFLEQLVRFRDIAQQKELVSLIWSIYETTGFLDYVGGMPAGKQRQANLHALYDRAAQYEKSSFKGLFQFIRFIERMQDGDNDLAEPATNPDDDTVSVMTIHGSKGLEYPVVFLLDANHQFNLQDSKGEYVLDDQLGLGITYFNSANREKVDTLQKQIVKTSIDNATLDEEMRKLYVALTRTEQQLFIVGAIKDAKHSDEDIIETWGNKATQSNQLLLDPALRRSAKSYLDWILPAVARHPKMQSVFTSIDALKALADDPTQLTLRFYHPDDLLLNLPESAPTKDHAYIDQLSASLDTDLNVDDADQIKALMNYEYPNQVATTTTAYQAVSEIKRVFDDPDAVQMGQFEGLDDSDRQRNRYVAADFAQPEFLQTVAKPQPAEIGTATHLVLQQLALTTPPTKDTIDAKIAELVADHIITEGVANQINRSAILKFFASQLGQLILQHPNQLHREAPFSLIMDANKLFKGFSPNATEQILIHGIIDGYLNLDDEVVLFDYKTDYVGSRNQDQQVAKLVDKYQGQINLYALALSRILNRPVTKRFLYLLSIDRLVPIHDSKTTEEE</sequence>
<dbReference type="HAMAP" id="MF_01451">
    <property type="entry name" value="AddA"/>
    <property type="match status" value="1"/>
</dbReference>
<comment type="subunit">
    <text evidence="13">Heterodimer of AddA and AddB/RexB.</text>
</comment>
<keyword evidence="9 13" id="KW-0234">DNA repair</keyword>
<evidence type="ECO:0000256" key="11">
    <source>
        <dbReference type="ARBA" id="ARBA00034617"/>
    </source>
</evidence>
<dbReference type="EC" id="5.6.2.4" evidence="13"/>
<keyword evidence="18" id="KW-1185">Reference proteome</keyword>
<evidence type="ECO:0000256" key="14">
    <source>
        <dbReference type="PROSITE-ProRule" id="PRU00560"/>
    </source>
</evidence>
<keyword evidence="7 13" id="KW-0067">ATP-binding</keyword>
<feature type="binding site" evidence="14">
    <location>
        <begin position="23"/>
        <end position="30"/>
    </location>
    <ligand>
        <name>ATP</name>
        <dbReference type="ChEBI" id="CHEBI:30616"/>
    </ligand>
</feature>
<dbReference type="InterPro" id="IPR011604">
    <property type="entry name" value="PDDEXK-like_dom_sf"/>
</dbReference>
<dbReference type="PANTHER" id="PTHR11070">
    <property type="entry name" value="UVRD / RECB / PCRA DNA HELICASE FAMILY MEMBER"/>
    <property type="match status" value="1"/>
</dbReference>
<dbReference type="InterPro" id="IPR027417">
    <property type="entry name" value="P-loop_NTPase"/>
</dbReference>
<evidence type="ECO:0000256" key="3">
    <source>
        <dbReference type="ARBA" id="ARBA00022763"/>
    </source>
</evidence>
<dbReference type="EMBL" id="JAWMWH010000001">
    <property type="protein sequence ID" value="MEJ6400042.1"/>
    <property type="molecule type" value="Genomic_DNA"/>
</dbReference>
<dbReference type="Gene3D" id="3.40.50.300">
    <property type="entry name" value="P-loop containing nucleotide triphosphate hydrolases"/>
    <property type="match status" value="4"/>
</dbReference>
<dbReference type="EC" id="3.1.-.-" evidence="13"/>
<comment type="catalytic activity">
    <reaction evidence="12 13">
        <text>ATP + H2O = ADP + phosphate + H(+)</text>
        <dbReference type="Rhea" id="RHEA:13065"/>
        <dbReference type="ChEBI" id="CHEBI:15377"/>
        <dbReference type="ChEBI" id="CHEBI:15378"/>
        <dbReference type="ChEBI" id="CHEBI:30616"/>
        <dbReference type="ChEBI" id="CHEBI:43474"/>
        <dbReference type="ChEBI" id="CHEBI:456216"/>
        <dbReference type="EC" id="5.6.2.4"/>
    </reaction>
</comment>
<evidence type="ECO:0000256" key="6">
    <source>
        <dbReference type="ARBA" id="ARBA00022839"/>
    </source>
</evidence>
<keyword evidence="4 13" id="KW-0378">Hydrolase</keyword>
<evidence type="ECO:0000256" key="13">
    <source>
        <dbReference type="HAMAP-Rule" id="MF_01451"/>
    </source>
</evidence>
<proteinExistence type="inferred from homology"/>
<accession>A0ABU8SJF3</accession>
<dbReference type="Proteomes" id="UP001370590">
    <property type="component" value="Unassembled WGS sequence"/>
</dbReference>
<organism evidence="17 18">
    <name type="scientific">Nicoliella lavandulae</name>
    <dbReference type="NCBI Taxonomy" id="3082954"/>
    <lineage>
        <taxon>Bacteria</taxon>
        <taxon>Bacillati</taxon>
        <taxon>Bacillota</taxon>
        <taxon>Bacilli</taxon>
        <taxon>Lactobacillales</taxon>
        <taxon>Lactobacillaceae</taxon>
        <taxon>Nicoliella</taxon>
    </lineage>
</organism>
<evidence type="ECO:0000256" key="5">
    <source>
        <dbReference type="ARBA" id="ARBA00022806"/>
    </source>
</evidence>
<evidence type="ECO:0000256" key="1">
    <source>
        <dbReference type="ARBA" id="ARBA00022722"/>
    </source>
</evidence>
<comment type="caution">
    <text evidence="17">The sequence shown here is derived from an EMBL/GenBank/DDBJ whole genome shotgun (WGS) entry which is preliminary data.</text>
</comment>
<keyword evidence="2 13" id="KW-0547">Nucleotide-binding</keyword>
<evidence type="ECO:0000256" key="4">
    <source>
        <dbReference type="ARBA" id="ARBA00022801"/>
    </source>
</evidence>
<keyword evidence="1 13" id="KW-0540">Nuclease</keyword>
<keyword evidence="10 13" id="KW-0413">Isomerase</keyword>
<comment type="function">
    <text evidence="13">The heterodimer acts as both an ATP-dependent DNA helicase and an ATP-dependent, dual-direction single-stranded exonuclease. Recognizes the chi site generating a DNA molecule suitable for the initiation of homologous recombination. The AddA nuclease domain is required for chi fragment generation; this subunit has the helicase and 3' -&gt; 5' nuclease activities.</text>
</comment>
<keyword evidence="8 13" id="KW-0238">DNA-binding</keyword>
<evidence type="ECO:0000256" key="10">
    <source>
        <dbReference type="ARBA" id="ARBA00023235"/>
    </source>
</evidence>